<dbReference type="Proteomes" id="UP000575480">
    <property type="component" value="Unassembled WGS sequence"/>
</dbReference>
<reference evidence="2" key="2">
    <citation type="submission" date="2020-06" db="EMBL/GenBank/DDBJ databases">
        <authorList>
            <person name="Wang Y."/>
        </authorList>
    </citation>
    <scope>NUCLEOTIDE SEQUENCE</scope>
    <source>
        <strain evidence="2">L15a</strain>
        <strain evidence="1">T1L11</strain>
        <strain evidence="4">T1L9</strain>
        <strain evidence="3">T3L1</strain>
    </source>
</reference>
<accession>A0A7K4MW14</accession>
<dbReference type="EMBL" id="JACATC010000003">
    <property type="protein sequence ID" value="NWJ83625.1"/>
    <property type="molecule type" value="Genomic_DNA"/>
</dbReference>
<evidence type="ECO:0000313" key="6">
    <source>
        <dbReference type="Proteomes" id="UP000547822"/>
    </source>
</evidence>
<evidence type="ECO:0000313" key="1">
    <source>
        <dbReference type="EMBL" id="NWJ29047.1"/>
    </source>
</evidence>
<gene>
    <name evidence="4" type="ORF">HX840_04685</name>
    <name evidence="1" type="ORF">HX848_06680</name>
    <name evidence="3" type="ORF">HX854_02670</name>
    <name evidence="2" type="ORF">HX858_04555</name>
</gene>
<evidence type="ECO:0000313" key="4">
    <source>
        <dbReference type="EMBL" id="NWK01184.1"/>
    </source>
</evidence>
<dbReference type="EMBL" id="JACATH010000003">
    <property type="protein sequence ID" value="NWJ57011.1"/>
    <property type="molecule type" value="Genomic_DNA"/>
</dbReference>
<evidence type="ECO:0000313" key="3">
    <source>
        <dbReference type="EMBL" id="NWJ83625.1"/>
    </source>
</evidence>
<evidence type="ECO:0000313" key="2">
    <source>
        <dbReference type="EMBL" id="NWJ57011.1"/>
    </source>
</evidence>
<dbReference type="Proteomes" id="UP000547822">
    <property type="component" value="Unassembled WGS sequence"/>
</dbReference>
<comment type="caution">
    <text evidence="2">The sequence shown here is derived from an EMBL/GenBank/DDBJ whole genome shotgun (WGS) entry which is preliminary data.</text>
</comment>
<dbReference type="Proteomes" id="UP000520052">
    <property type="component" value="Unassembled WGS sequence"/>
</dbReference>
<dbReference type="EMBL" id="JACATD010000005">
    <property type="protein sequence ID" value="NWK01184.1"/>
    <property type="molecule type" value="Genomic_DNA"/>
</dbReference>
<evidence type="ECO:0000313" key="5">
    <source>
        <dbReference type="Proteomes" id="UP000520052"/>
    </source>
</evidence>
<evidence type="ECO:0000313" key="7">
    <source>
        <dbReference type="Proteomes" id="UP000563820"/>
    </source>
</evidence>
<protein>
    <submittedName>
        <fullName evidence="2">Uncharacterized protein</fullName>
    </submittedName>
</protein>
<evidence type="ECO:0000313" key="8">
    <source>
        <dbReference type="Proteomes" id="UP000575480"/>
    </source>
</evidence>
<sequence length="243" mass="27404">MNNQFVGIFGIILAIILVSIPVVYAEIILKGMDYEEGIIPITITNTMGKVEFDGQWSHYDEWKSTTLTELKYNDGKIILRSAHQDGFLYFLIDDLTDFTYNRIADRAMICLDSGDKSGKKPDKSVWCYVAARGSLNGHTLNGGVHTVWMNYLGLVKSHPEYIGVGGTSGVNDRYIITPHAAYEFRIPIEQIGFQDSYGFYMQVVNGDNVKTFPEEFSGEYLRKLPSPSEWTSIISIDKSITKK</sequence>
<dbReference type="EMBL" id="JACATE010000011">
    <property type="protein sequence ID" value="NWJ29047.1"/>
    <property type="molecule type" value="Genomic_DNA"/>
</dbReference>
<dbReference type="Proteomes" id="UP000563820">
    <property type="component" value="Unassembled WGS sequence"/>
</dbReference>
<name>A0A7K4MW14_9ARCH</name>
<dbReference type="AlphaFoldDB" id="A0A7K4MW14"/>
<organism evidence="2 8">
    <name type="scientific">Marine Group I thaumarchaeote</name>
    <dbReference type="NCBI Taxonomy" id="2511932"/>
    <lineage>
        <taxon>Archaea</taxon>
        <taxon>Nitrososphaerota</taxon>
        <taxon>Marine Group I</taxon>
    </lineage>
</organism>
<reference evidence="5 6" key="1">
    <citation type="journal article" date="2019" name="Environ. Microbiol.">
        <title>Genomics insights into ecotype formation of ammonia-oxidizing archaea in the deep ocean.</title>
        <authorList>
            <person name="Wang Y."/>
            <person name="Huang J.M."/>
            <person name="Cui G.J."/>
            <person name="Nunoura T."/>
            <person name="Takaki Y."/>
            <person name="Li W.L."/>
            <person name="Li J."/>
            <person name="Gao Z.M."/>
            <person name="Takai K."/>
            <person name="Zhang A.Q."/>
            <person name="Stepanauskas R."/>
        </authorList>
    </citation>
    <scope>NUCLEOTIDE SEQUENCE [LARGE SCALE GENOMIC DNA]</scope>
    <source>
        <strain evidence="2 8">L15a</strain>
        <strain evidence="1 7">T1L11</strain>
        <strain evidence="4 6">T1L9</strain>
        <strain evidence="3 5">T3L1</strain>
    </source>
</reference>
<proteinExistence type="predicted"/>